<sequence length="76" mass="8332">MGKGYQRLTVPWAFIRTGERGSWAAGLWASSGWGKGCGSSALGSSKGQHEEFDEEGRQRGELQITLQRQQGHRAVL</sequence>
<name>A0AAV2GD80_9ROSI</name>
<evidence type="ECO:0000313" key="2">
    <source>
        <dbReference type="EMBL" id="CAL1407435.1"/>
    </source>
</evidence>
<evidence type="ECO:0000313" key="3">
    <source>
        <dbReference type="Proteomes" id="UP001497516"/>
    </source>
</evidence>
<feature type="region of interest" description="Disordered" evidence="1">
    <location>
        <begin position="38"/>
        <end position="76"/>
    </location>
</feature>
<dbReference type="Proteomes" id="UP001497516">
    <property type="component" value="Chromosome 8"/>
</dbReference>
<gene>
    <name evidence="2" type="ORF">LTRI10_LOCUS47101</name>
</gene>
<evidence type="ECO:0000256" key="1">
    <source>
        <dbReference type="SAM" id="MobiDB-lite"/>
    </source>
</evidence>
<accession>A0AAV2GD80</accession>
<protein>
    <submittedName>
        <fullName evidence="2">Uncharacterized protein</fullName>
    </submittedName>
</protein>
<organism evidence="2 3">
    <name type="scientific">Linum trigynum</name>
    <dbReference type="NCBI Taxonomy" id="586398"/>
    <lineage>
        <taxon>Eukaryota</taxon>
        <taxon>Viridiplantae</taxon>
        <taxon>Streptophyta</taxon>
        <taxon>Embryophyta</taxon>
        <taxon>Tracheophyta</taxon>
        <taxon>Spermatophyta</taxon>
        <taxon>Magnoliopsida</taxon>
        <taxon>eudicotyledons</taxon>
        <taxon>Gunneridae</taxon>
        <taxon>Pentapetalae</taxon>
        <taxon>rosids</taxon>
        <taxon>fabids</taxon>
        <taxon>Malpighiales</taxon>
        <taxon>Linaceae</taxon>
        <taxon>Linum</taxon>
    </lineage>
</organism>
<keyword evidence="3" id="KW-1185">Reference proteome</keyword>
<dbReference type="AlphaFoldDB" id="A0AAV2GD80"/>
<proteinExistence type="predicted"/>
<feature type="compositionally biased region" description="Basic and acidic residues" evidence="1">
    <location>
        <begin position="47"/>
        <end position="60"/>
    </location>
</feature>
<reference evidence="2 3" key="1">
    <citation type="submission" date="2024-04" db="EMBL/GenBank/DDBJ databases">
        <authorList>
            <person name="Fracassetti M."/>
        </authorList>
    </citation>
    <scope>NUCLEOTIDE SEQUENCE [LARGE SCALE GENOMIC DNA]</scope>
</reference>
<dbReference type="EMBL" id="OZ034821">
    <property type="protein sequence ID" value="CAL1407435.1"/>
    <property type="molecule type" value="Genomic_DNA"/>
</dbReference>